<comment type="caution">
    <text evidence="3">The sequence shown here is derived from an EMBL/GenBank/DDBJ whole genome shotgun (WGS) entry which is preliminary data.</text>
</comment>
<dbReference type="PANTHER" id="PTHR43818">
    <property type="entry name" value="BCDNA.GH03377"/>
    <property type="match status" value="1"/>
</dbReference>
<dbReference type="PROSITE" id="PS51318">
    <property type="entry name" value="TAT"/>
    <property type="match status" value="1"/>
</dbReference>
<proteinExistence type="predicted"/>
<feature type="domain" description="Gfo/Idh/MocA-like oxidoreductase bacterial type C-terminal" evidence="2">
    <location>
        <begin position="211"/>
        <end position="435"/>
    </location>
</feature>
<dbReference type="InterPro" id="IPR036291">
    <property type="entry name" value="NAD(P)-bd_dom_sf"/>
</dbReference>
<protein>
    <submittedName>
        <fullName evidence="3">Gfo/Idh/MocA family oxidoreductase</fullName>
    </submittedName>
</protein>
<dbReference type="SUPFAM" id="SSF51735">
    <property type="entry name" value="NAD(P)-binding Rossmann-fold domains"/>
    <property type="match status" value="1"/>
</dbReference>
<dbReference type="InterPro" id="IPR050463">
    <property type="entry name" value="Gfo/Idh/MocA_oxidrdct_glycsds"/>
</dbReference>
<dbReference type="PANTHER" id="PTHR43818:SF5">
    <property type="entry name" value="OXIDOREDUCTASE FAMILY PROTEIN"/>
    <property type="match status" value="1"/>
</dbReference>
<evidence type="ECO:0000259" key="2">
    <source>
        <dbReference type="Pfam" id="PF19051"/>
    </source>
</evidence>
<dbReference type="RefSeq" id="WP_142905726.1">
    <property type="nucleotide sequence ID" value="NZ_ML660098.1"/>
</dbReference>
<dbReference type="Gene3D" id="3.40.50.720">
    <property type="entry name" value="NAD(P)-binding Rossmann-like Domain"/>
    <property type="match status" value="1"/>
</dbReference>
<dbReference type="SUPFAM" id="SSF55347">
    <property type="entry name" value="Glyceraldehyde-3-phosphate dehydrogenase-like, C-terminal domain"/>
    <property type="match status" value="1"/>
</dbReference>
<dbReference type="AlphaFoldDB" id="A0A545T5U8"/>
<evidence type="ECO:0000313" key="4">
    <source>
        <dbReference type="Proteomes" id="UP000319732"/>
    </source>
</evidence>
<name>A0A545T5U8_9GAMM</name>
<dbReference type="InterPro" id="IPR043906">
    <property type="entry name" value="Gfo/Idh/MocA_OxRdtase_bact_C"/>
</dbReference>
<dbReference type="Pfam" id="PF01408">
    <property type="entry name" value="GFO_IDH_MocA"/>
    <property type="match status" value="1"/>
</dbReference>
<dbReference type="InterPro" id="IPR006311">
    <property type="entry name" value="TAT_signal"/>
</dbReference>
<dbReference type="Proteomes" id="UP000319732">
    <property type="component" value="Unassembled WGS sequence"/>
</dbReference>
<dbReference type="Pfam" id="PF19051">
    <property type="entry name" value="GFO_IDH_MocA_C2"/>
    <property type="match status" value="1"/>
</dbReference>
<evidence type="ECO:0000313" key="3">
    <source>
        <dbReference type="EMBL" id="TQV72594.1"/>
    </source>
</evidence>
<keyword evidence="4" id="KW-1185">Reference proteome</keyword>
<gene>
    <name evidence="3" type="ORF">FKG94_18005</name>
</gene>
<dbReference type="Gene3D" id="3.30.360.10">
    <property type="entry name" value="Dihydrodipicolinate Reductase, domain 2"/>
    <property type="match status" value="1"/>
</dbReference>
<dbReference type="OrthoDB" id="9792935at2"/>
<evidence type="ECO:0000259" key="1">
    <source>
        <dbReference type="Pfam" id="PF01408"/>
    </source>
</evidence>
<accession>A0A545T5U8</accession>
<sequence length="447" mass="50182">MSDKKHTRRDFVKKSAAVTAGLYWAASARSYGNILGANDRINCAAVGVHGRGKALIRSLATAKNSALTAVCDVDKREFDLAGKLVQETFGSSAANAVTNYVDFRKLLENKDVDAILIATPEHWHAPMSLMGVQAGKHVYVEKPCSHNPREGELLVEAQQKYKRVIQMGNQQRSAPTSIQAVADIGAGLIGDVYYGKAWYANNRKSIGVGKSVAVPDWLDWDLWQGPAPREGYKDNYVHYNWHWFWNWGTGEINNNGTHEIDICRWALGVEFPKSVISSGGRFHFKDDWQFYDTQNVNYEFEGGKMITWEGRSCNGFKQHERGRGVTLHGTKGTILLDRNGYKVYDNEGKLIKDVKEKGESATLNTVGGGFLTDLHMQNFVNAVRQGERQNSPIRDGHITNLLCHLGNISQKVGRKLMLDTDNGRILRDRGARKYWSRDYAPGWEMKV</sequence>
<feature type="domain" description="Gfo/Idh/MocA-like oxidoreductase N-terminal" evidence="1">
    <location>
        <begin position="41"/>
        <end position="168"/>
    </location>
</feature>
<reference evidence="3 4" key="1">
    <citation type="submission" date="2019-06" db="EMBL/GenBank/DDBJ databases">
        <title>Whole genome sequence for Cellvibrionaceae sp. R142.</title>
        <authorList>
            <person name="Wang G."/>
        </authorList>
    </citation>
    <scope>NUCLEOTIDE SEQUENCE [LARGE SCALE GENOMIC DNA]</scope>
    <source>
        <strain evidence="3 4">R142</strain>
    </source>
</reference>
<organism evidence="3 4">
    <name type="scientific">Exilibacterium tricleocarpae</name>
    <dbReference type="NCBI Taxonomy" id="2591008"/>
    <lineage>
        <taxon>Bacteria</taxon>
        <taxon>Pseudomonadati</taxon>
        <taxon>Pseudomonadota</taxon>
        <taxon>Gammaproteobacteria</taxon>
        <taxon>Cellvibrionales</taxon>
        <taxon>Cellvibrionaceae</taxon>
        <taxon>Exilibacterium</taxon>
    </lineage>
</organism>
<dbReference type="InterPro" id="IPR000683">
    <property type="entry name" value="Gfo/Idh/MocA-like_OxRdtase_N"/>
</dbReference>
<dbReference type="EMBL" id="VHSG01000019">
    <property type="protein sequence ID" value="TQV72594.1"/>
    <property type="molecule type" value="Genomic_DNA"/>
</dbReference>
<dbReference type="GO" id="GO:0000166">
    <property type="term" value="F:nucleotide binding"/>
    <property type="evidence" value="ECO:0007669"/>
    <property type="project" value="InterPro"/>
</dbReference>